<organism evidence="1 2">
    <name type="scientific">Brachionus plicatilis</name>
    <name type="common">Marine rotifer</name>
    <name type="synonym">Brachionus muelleri</name>
    <dbReference type="NCBI Taxonomy" id="10195"/>
    <lineage>
        <taxon>Eukaryota</taxon>
        <taxon>Metazoa</taxon>
        <taxon>Spiralia</taxon>
        <taxon>Gnathifera</taxon>
        <taxon>Rotifera</taxon>
        <taxon>Eurotatoria</taxon>
        <taxon>Monogononta</taxon>
        <taxon>Pseudotrocha</taxon>
        <taxon>Ploima</taxon>
        <taxon>Brachionidae</taxon>
        <taxon>Brachionus</taxon>
    </lineage>
</organism>
<reference evidence="1 2" key="1">
    <citation type="journal article" date="2018" name="Sci. Rep.">
        <title>Genomic signatures of local adaptation to the degree of environmental predictability in rotifers.</title>
        <authorList>
            <person name="Franch-Gras L."/>
            <person name="Hahn C."/>
            <person name="Garcia-Roger E.M."/>
            <person name="Carmona M.J."/>
            <person name="Serra M."/>
            <person name="Gomez A."/>
        </authorList>
    </citation>
    <scope>NUCLEOTIDE SEQUENCE [LARGE SCALE GENOMIC DNA]</scope>
    <source>
        <strain evidence="1">HYR1</strain>
    </source>
</reference>
<gene>
    <name evidence="1" type="ORF">BpHYR1_013985</name>
</gene>
<name>A0A3M7SSY6_BRAPC</name>
<dbReference type="Proteomes" id="UP000276133">
    <property type="component" value="Unassembled WGS sequence"/>
</dbReference>
<dbReference type="AlphaFoldDB" id="A0A3M7SSY6"/>
<sequence length="123" mass="12960">MTSPFTAASRSRIAFVVTISAFVPASRSAFTSPVPVGSVPALGSGPTLLCWQCRVHELDWASWLPSLELDTCHAAFEGASCLGPCTHCLAASLVPPSDPLGPWASPWQHSLDQMAEMAVCTFG</sequence>
<evidence type="ECO:0000313" key="2">
    <source>
        <dbReference type="Proteomes" id="UP000276133"/>
    </source>
</evidence>
<comment type="caution">
    <text evidence="1">The sequence shown here is derived from an EMBL/GenBank/DDBJ whole genome shotgun (WGS) entry which is preliminary data.</text>
</comment>
<evidence type="ECO:0000313" key="1">
    <source>
        <dbReference type="EMBL" id="RNA38730.1"/>
    </source>
</evidence>
<keyword evidence="2" id="KW-1185">Reference proteome</keyword>
<proteinExistence type="predicted"/>
<dbReference type="EMBL" id="REGN01000830">
    <property type="protein sequence ID" value="RNA38730.1"/>
    <property type="molecule type" value="Genomic_DNA"/>
</dbReference>
<protein>
    <submittedName>
        <fullName evidence="1">Uncharacterized protein</fullName>
    </submittedName>
</protein>
<accession>A0A3M7SSY6</accession>